<dbReference type="Pfam" id="PF13508">
    <property type="entry name" value="Acetyltransf_7"/>
    <property type="match status" value="1"/>
</dbReference>
<dbReference type="AlphaFoldDB" id="A0A5N0EES4"/>
<dbReference type="InterPro" id="IPR052729">
    <property type="entry name" value="Acyl/Acetyltrans_Enzymes"/>
</dbReference>
<evidence type="ECO:0000313" key="2">
    <source>
        <dbReference type="EMBL" id="KAA8887928.1"/>
    </source>
</evidence>
<dbReference type="EMBL" id="VXLC01000004">
    <property type="protein sequence ID" value="KAA8887928.1"/>
    <property type="molecule type" value="Genomic_DNA"/>
</dbReference>
<dbReference type="Gene3D" id="3.40.630.30">
    <property type="match status" value="1"/>
</dbReference>
<evidence type="ECO:0000259" key="1">
    <source>
        <dbReference type="PROSITE" id="PS51186"/>
    </source>
</evidence>
<dbReference type="Proteomes" id="UP000323876">
    <property type="component" value="Unassembled WGS sequence"/>
</dbReference>
<dbReference type="InterPro" id="IPR000182">
    <property type="entry name" value="GNAT_dom"/>
</dbReference>
<dbReference type="PANTHER" id="PTHR47237:SF2">
    <property type="entry name" value="BLL4206 PROTEIN"/>
    <property type="match status" value="1"/>
</dbReference>
<gene>
    <name evidence="2" type="ORF">F3087_12615</name>
</gene>
<proteinExistence type="predicted"/>
<dbReference type="SUPFAM" id="SSF55729">
    <property type="entry name" value="Acyl-CoA N-acyltransferases (Nat)"/>
    <property type="match status" value="1"/>
</dbReference>
<dbReference type="RefSeq" id="WP_191093938.1">
    <property type="nucleotide sequence ID" value="NZ_VXLC01000004.1"/>
</dbReference>
<dbReference type="PANTHER" id="PTHR47237">
    <property type="entry name" value="SLL0310 PROTEIN"/>
    <property type="match status" value="1"/>
</dbReference>
<name>A0A5N0EES4_9NOCA</name>
<dbReference type="Pfam" id="PF18014">
    <property type="entry name" value="Acetyltransf_18"/>
    <property type="match status" value="1"/>
</dbReference>
<dbReference type="Gene3D" id="3.40.630.90">
    <property type="match status" value="1"/>
</dbReference>
<dbReference type="PROSITE" id="PS51186">
    <property type="entry name" value="GNAT"/>
    <property type="match status" value="1"/>
</dbReference>
<feature type="domain" description="N-acetyltransferase" evidence="1">
    <location>
        <begin position="17"/>
        <end position="154"/>
    </location>
</feature>
<keyword evidence="3" id="KW-1185">Reference proteome</keyword>
<evidence type="ECO:0000313" key="3">
    <source>
        <dbReference type="Proteomes" id="UP000323876"/>
    </source>
</evidence>
<dbReference type="InterPro" id="IPR041496">
    <property type="entry name" value="YitH/HolE_GNAT"/>
</dbReference>
<organism evidence="2 3">
    <name type="scientific">Nocardia colli</name>
    <dbReference type="NCBI Taxonomy" id="2545717"/>
    <lineage>
        <taxon>Bacteria</taxon>
        <taxon>Bacillati</taxon>
        <taxon>Actinomycetota</taxon>
        <taxon>Actinomycetes</taxon>
        <taxon>Mycobacteriales</taxon>
        <taxon>Nocardiaceae</taxon>
        <taxon>Nocardia</taxon>
    </lineage>
</organism>
<dbReference type="InterPro" id="IPR016181">
    <property type="entry name" value="Acyl_CoA_acyltransferase"/>
</dbReference>
<sequence length="284" mass="29458">MVGDYHSAVPGIVAEEVLVRQLGVGDLPACLDLAADREWPREEVKWRLLLELGGGFGIDDPRGGLAATVFLTEVAPGIGAVGMLLVASRHGGRGLGRRLMEAALSTADCATVFLYATEAGRPLYTKLGFRVVDEVVSHTGVFTRGAHALGLPIDETGDLSALASLDRRAFGADRSVLLRSVLGIADRVVVAEGGYVIAWRNLGTVQAGPLVADSIGTATALLDAVLPEGGSARVDVGGGAVAELGGWLVERGLTARPPLPLMVLGVDLPGQRVMLRSPFAQALG</sequence>
<keyword evidence="2" id="KW-0808">Transferase</keyword>
<comment type="caution">
    <text evidence="2">The sequence shown here is derived from an EMBL/GenBank/DDBJ whole genome shotgun (WGS) entry which is preliminary data.</text>
</comment>
<reference evidence="2 3" key="1">
    <citation type="submission" date="2019-09" db="EMBL/GenBank/DDBJ databases">
        <authorList>
            <person name="Wang X."/>
        </authorList>
    </citation>
    <scope>NUCLEOTIDE SEQUENCE [LARGE SCALE GENOMIC DNA]</scope>
    <source>
        <strain evidence="2 3">CICC 11023</strain>
    </source>
</reference>
<dbReference type="GO" id="GO:0016747">
    <property type="term" value="F:acyltransferase activity, transferring groups other than amino-acyl groups"/>
    <property type="evidence" value="ECO:0007669"/>
    <property type="project" value="InterPro"/>
</dbReference>
<accession>A0A5N0EES4</accession>
<protein>
    <submittedName>
        <fullName evidence="2">GNAT family N-acetyltransferase</fullName>
    </submittedName>
</protein>